<dbReference type="EMBL" id="JAACFV010000006">
    <property type="protein sequence ID" value="KAF7513285.1"/>
    <property type="molecule type" value="Genomic_DNA"/>
</dbReference>
<proteinExistence type="predicted"/>
<dbReference type="SMART" id="SM00321">
    <property type="entry name" value="WSC"/>
    <property type="match status" value="3"/>
</dbReference>
<gene>
    <name evidence="3" type="ORF">GJ744_009706</name>
</gene>
<dbReference type="InterPro" id="IPR002889">
    <property type="entry name" value="WSC_carb-bd"/>
</dbReference>
<evidence type="ECO:0000313" key="4">
    <source>
        <dbReference type="Proteomes" id="UP000606974"/>
    </source>
</evidence>
<dbReference type="InterPro" id="IPR018535">
    <property type="entry name" value="DUF1996"/>
</dbReference>
<feature type="signal peptide" evidence="1">
    <location>
        <begin position="1"/>
        <end position="22"/>
    </location>
</feature>
<keyword evidence="4" id="KW-1185">Reference proteome</keyword>
<keyword evidence="1" id="KW-0732">Signal</keyword>
<dbReference type="Pfam" id="PF01822">
    <property type="entry name" value="WSC"/>
    <property type="match status" value="3"/>
</dbReference>
<feature type="domain" description="WSC" evidence="2">
    <location>
        <begin position="519"/>
        <end position="612"/>
    </location>
</feature>
<dbReference type="PANTHER" id="PTHR43662">
    <property type="match status" value="1"/>
</dbReference>
<dbReference type="OrthoDB" id="74764at2759"/>
<dbReference type="PANTHER" id="PTHR43662:SF3">
    <property type="entry name" value="DOMAIN PROTEIN, PUTATIVE (AFU_ORTHOLOGUE AFUA_6G11970)-RELATED"/>
    <property type="match status" value="1"/>
</dbReference>
<sequence length="752" mass="80423">MAFAFKALLGLVACASFTLVDAFFRMNCAIIQTGRVDPIVNPGAISSHAHKIVGPSNFGLSSTYDSLQAAPCTSCEVQKDKSAYWTPQLYYKHTNGSFQEVFASGTTVYYLSRGDNRRNIEPFPPGFRMLSGDNGARSYDNTALTYLNDRPIADRVSFACLDKDPMKEQPYLFRTDCSNGLRAQIHFQSCWDGVNLWKPDQSHVAYMSGIDNGRCPPTHPRQLAHIFVEVLYGVNDIDKSKGGIFTFANGDATGYGFHGDFQNGWDMDVQTAALKQCMNDGSSGGISDCPPLEASRDPYFPWNCPERPPVVNESVKGMIDKLPGCNPITGYQKARAPSTNCPASLNTIPPQSKASIFNPTPGTMLGRWSYLGCAKDAGADRALTGARFNDLKMTIESCQAYCTDQKYPIAGLKYGRECWCGSSVSSTNPIQPPASCAATAQMICGGNSTQYCGAPNLITLWNSSAIASTQAPATTGTGSGTGTSTTSKPTVATAATAATTSSVPANIATAGVTTIANGQALYIGCYTEVSGRALSGVSFSSTTGMTNDLCASYCMSRDYALFGTEYSQECYCASSLASSSTFSPQSDCSLPCKGDPSQRCGGNARLSLWNNTKYIAPRNPPTPNNQFNYIGCFTEGKAGRALGATAKNTAYSKSDSTAMTVEVCASICFNKGYNWMGVEYGQECYCNQDGPINGAAVAPNGDKECNMLCKGDNKEFCGAGSRLNVYRRIGSTSTNKLVNGGRSARFVRSYQA</sequence>
<feature type="chain" id="PRO_5034347540" description="WSC domain-containing protein" evidence="1">
    <location>
        <begin position="23"/>
        <end position="752"/>
    </location>
</feature>
<name>A0A8H7APX2_9EURO</name>
<evidence type="ECO:0000313" key="3">
    <source>
        <dbReference type="EMBL" id="KAF7513285.1"/>
    </source>
</evidence>
<feature type="domain" description="WSC" evidence="2">
    <location>
        <begin position="367"/>
        <end position="464"/>
    </location>
</feature>
<feature type="domain" description="WSC" evidence="2">
    <location>
        <begin position="626"/>
        <end position="729"/>
    </location>
</feature>
<accession>A0A8H7APX2</accession>
<dbReference type="AlphaFoldDB" id="A0A8H7APX2"/>
<dbReference type="Proteomes" id="UP000606974">
    <property type="component" value="Unassembled WGS sequence"/>
</dbReference>
<comment type="caution">
    <text evidence="3">The sequence shown here is derived from an EMBL/GenBank/DDBJ whole genome shotgun (WGS) entry which is preliminary data.</text>
</comment>
<dbReference type="PROSITE" id="PS51212">
    <property type="entry name" value="WSC"/>
    <property type="match status" value="3"/>
</dbReference>
<evidence type="ECO:0000256" key="1">
    <source>
        <dbReference type="SAM" id="SignalP"/>
    </source>
</evidence>
<dbReference type="Pfam" id="PF09362">
    <property type="entry name" value="DUF1996"/>
    <property type="match status" value="1"/>
</dbReference>
<organism evidence="3 4">
    <name type="scientific">Endocarpon pusillum</name>
    <dbReference type="NCBI Taxonomy" id="364733"/>
    <lineage>
        <taxon>Eukaryota</taxon>
        <taxon>Fungi</taxon>
        <taxon>Dikarya</taxon>
        <taxon>Ascomycota</taxon>
        <taxon>Pezizomycotina</taxon>
        <taxon>Eurotiomycetes</taxon>
        <taxon>Chaetothyriomycetidae</taxon>
        <taxon>Verrucariales</taxon>
        <taxon>Verrucariaceae</taxon>
        <taxon>Endocarpon</taxon>
    </lineage>
</organism>
<protein>
    <recommendedName>
        <fullName evidence="2">WSC domain-containing protein</fullName>
    </recommendedName>
</protein>
<reference evidence="3" key="1">
    <citation type="submission" date="2020-02" db="EMBL/GenBank/DDBJ databases">
        <authorList>
            <person name="Palmer J.M."/>
        </authorList>
    </citation>
    <scope>NUCLEOTIDE SEQUENCE</scope>
    <source>
        <strain evidence="3">EPUS1.4</strain>
        <tissue evidence="3">Thallus</tissue>
    </source>
</reference>
<evidence type="ECO:0000259" key="2">
    <source>
        <dbReference type="PROSITE" id="PS51212"/>
    </source>
</evidence>